<dbReference type="GO" id="GO:0003677">
    <property type="term" value="F:DNA binding"/>
    <property type="evidence" value="ECO:0007669"/>
    <property type="project" value="UniProtKB-KW"/>
</dbReference>
<dbReference type="CDD" id="cd08434">
    <property type="entry name" value="PBP2_GltC_like"/>
    <property type="match status" value="1"/>
</dbReference>
<reference evidence="5" key="1">
    <citation type="submission" date="2021-10" db="EMBL/GenBank/DDBJ databases">
        <authorList>
            <person name="Mesa V."/>
        </authorList>
    </citation>
    <scope>NUCLEOTIDE SEQUENCE</scope>
    <source>
        <strain evidence="5">CC3_PB</strain>
    </source>
</reference>
<evidence type="ECO:0000313" key="6">
    <source>
        <dbReference type="Proteomes" id="UP000789738"/>
    </source>
</evidence>
<dbReference type="Proteomes" id="UP000789738">
    <property type="component" value="Unassembled WGS sequence"/>
</dbReference>
<evidence type="ECO:0000256" key="1">
    <source>
        <dbReference type="ARBA" id="ARBA00009437"/>
    </source>
</evidence>
<dbReference type="Pfam" id="PF03466">
    <property type="entry name" value="LysR_substrate"/>
    <property type="match status" value="1"/>
</dbReference>
<evidence type="ECO:0000256" key="2">
    <source>
        <dbReference type="ARBA" id="ARBA00023015"/>
    </source>
</evidence>
<sequence>MEILNLYHLRYFVTLAQLEHYGKTAEKLKITQPGLSHAIASLEEELGVKLFEKEGRNVVLNKYGKMFYNDASKIISMLDISVNSFQNISEGGGNISLSIIKPLAIKDIPKVAHDFLDINKDKEIDFKFYTGVTKDIVEGLKSGIYDIGFCSKMENETEVEFVPIKKQEMCAVVPYDHPLAKYKELNLKDTIPYKQIIFSKSSGLRPVIDGLFEKIGEYPKVSYEVEEDSLIVGLIAQNFGIAILPKMYSIQYINVKAIPIIKPDWESYFYIARMKNRYHSPAADSFFKYVCEKGL</sequence>
<dbReference type="PRINTS" id="PR00039">
    <property type="entry name" value="HTHLYSR"/>
</dbReference>
<dbReference type="PANTHER" id="PTHR30419">
    <property type="entry name" value="HTH-TYPE TRANSCRIPTIONAL REGULATOR YBHD"/>
    <property type="match status" value="1"/>
</dbReference>
<gene>
    <name evidence="5" type="ORF">CNEO_43466</name>
</gene>
<proteinExistence type="inferred from homology"/>
<dbReference type="InterPro" id="IPR005119">
    <property type="entry name" value="LysR_subst-bd"/>
</dbReference>
<dbReference type="EMBL" id="CAKJVE010000004">
    <property type="protein sequence ID" value="CAG9708230.1"/>
    <property type="molecule type" value="Genomic_DNA"/>
</dbReference>
<dbReference type="GO" id="GO:0003700">
    <property type="term" value="F:DNA-binding transcription factor activity"/>
    <property type="evidence" value="ECO:0007669"/>
    <property type="project" value="InterPro"/>
</dbReference>
<comment type="caution">
    <text evidence="5">The sequence shown here is derived from an EMBL/GenBank/DDBJ whole genome shotgun (WGS) entry which is preliminary data.</text>
</comment>
<keyword evidence="3" id="KW-0238">DNA-binding</keyword>
<dbReference type="Gene3D" id="3.40.190.290">
    <property type="match status" value="1"/>
</dbReference>
<keyword evidence="2" id="KW-0805">Transcription regulation</keyword>
<protein>
    <submittedName>
        <fullName evidence="5">Transcriptional regulator, LysR-type</fullName>
    </submittedName>
</protein>
<dbReference type="InterPro" id="IPR036390">
    <property type="entry name" value="WH_DNA-bd_sf"/>
</dbReference>
<evidence type="ECO:0000313" key="5">
    <source>
        <dbReference type="EMBL" id="CAG9708230.1"/>
    </source>
</evidence>
<dbReference type="InterPro" id="IPR036388">
    <property type="entry name" value="WH-like_DNA-bd_sf"/>
</dbReference>
<dbReference type="InterPro" id="IPR000847">
    <property type="entry name" value="LysR_HTH_N"/>
</dbReference>
<organism evidence="5 6">
    <name type="scientific">Clostridium neonatale</name>
    <dbReference type="NCBI Taxonomy" id="137838"/>
    <lineage>
        <taxon>Bacteria</taxon>
        <taxon>Bacillati</taxon>
        <taxon>Bacillota</taxon>
        <taxon>Clostridia</taxon>
        <taxon>Eubacteriales</taxon>
        <taxon>Clostridiaceae</taxon>
        <taxon>Clostridium</taxon>
    </lineage>
</organism>
<name>A0AA86JIQ7_9CLOT</name>
<dbReference type="SUPFAM" id="SSF46785">
    <property type="entry name" value="Winged helix' DNA-binding domain"/>
    <property type="match status" value="1"/>
</dbReference>
<dbReference type="FunFam" id="1.10.10.10:FF:000001">
    <property type="entry name" value="LysR family transcriptional regulator"/>
    <property type="match status" value="1"/>
</dbReference>
<dbReference type="PANTHER" id="PTHR30419:SF28">
    <property type="entry name" value="HTH-TYPE TRANSCRIPTIONAL REGULATOR BSDA"/>
    <property type="match status" value="1"/>
</dbReference>
<comment type="similarity">
    <text evidence="1">Belongs to the LysR transcriptional regulatory family.</text>
</comment>
<accession>A0AA86JIQ7</accession>
<dbReference type="PROSITE" id="PS50931">
    <property type="entry name" value="HTH_LYSR"/>
    <property type="match status" value="1"/>
</dbReference>
<dbReference type="SUPFAM" id="SSF53850">
    <property type="entry name" value="Periplasmic binding protein-like II"/>
    <property type="match status" value="1"/>
</dbReference>
<dbReference type="AlphaFoldDB" id="A0AA86JIQ7"/>
<evidence type="ECO:0000256" key="4">
    <source>
        <dbReference type="ARBA" id="ARBA00023163"/>
    </source>
</evidence>
<dbReference type="Pfam" id="PF00126">
    <property type="entry name" value="HTH_1"/>
    <property type="match status" value="1"/>
</dbReference>
<evidence type="ECO:0000256" key="3">
    <source>
        <dbReference type="ARBA" id="ARBA00023125"/>
    </source>
</evidence>
<keyword evidence="4" id="KW-0804">Transcription</keyword>
<dbReference type="InterPro" id="IPR050950">
    <property type="entry name" value="HTH-type_LysR_regulators"/>
</dbReference>
<dbReference type="Gene3D" id="1.10.10.10">
    <property type="entry name" value="Winged helix-like DNA-binding domain superfamily/Winged helix DNA-binding domain"/>
    <property type="match status" value="1"/>
</dbReference>
<dbReference type="GO" id="GO:0005829">
    <property type="term" value="C:cytosol"/>
    <property type="evidence" value="ECO:0007669"/>
    <property type="project" value="TreeGrafter"/>
</dbReference>